<evidence type="ECO:0000313" key="2">
    <source>
        <dbReference type="EMBL" id="HCO26654.1"/>
    </source>
</evidence>
<proteinExistence type="predicted"/>
<dbReference type="InterPro" id="IPR047794">
    <property type="entry name" value="C45_proenzyme-like"/>
</dbReference>
<protein>
    <recommendedName>
        <fullName evidence="4">Acyl-coenzyme A:6-aminopenicillanic acid acyl-transferase</fullName>
    </recommendedName>
</protein>
<dbReference type="PANTHER" id="PTHR35190">
    <property type="entry name" value="PROTEIN DCD1B"/>
    <property type="match status" value="1"/>
</dbReference>
<evidence type="ECO:0000256" key="1">
    <source>
        <dbReference type="SAM" id="SignalP"/>
    </source>
</evidence>
<dbReference type="InterPro" id="IPR047803">
    <property type="entry name" value="DCD1A/B-like"/>
</dbReference>
<name>A0A3D3RCT4_9PLAN</name>
<dbReference type="AlphaFoldDB" id="A0A3D3RCT4"/>
<organism evidence="2 3">
    <name type="scientific">Gimesia maris</name>
    <dbReference type="NCBI Taxonomy" id="122"/>
    <lineage>
        <taxon>Bacteria</taxon>
        <taxon>Pseudomonadati</taxon>
        <taxon>Planctomycetota</taxon>
        <taxon>Planctomycetia</taxon>
        <taxon>Planctomycetales</taxon>
        <taxon>Planctomycetaceae</taxon>
        <taxon>Gimesia</taxon>
    </lineage>
</organism>
<dbReference type="PROSITE" id="PS51257">
    <property type="entry name" value="PROKAR_LIPOPROTEIN"/>
    <property type="match status" value="1"/>
</dbReference>
<evidence type="ECO:0008006" key="4">
    <source>
        <dbReference type="Google" id="ProtNLM"/>
    </source>
</evidence>
<feature type="signal peptide" evidence="1">
    <location>
        <begin position="1"/>
        <end position="24"/>
    </location>
</feature>
<evidence type="ECO:0000313" key="3">
    <source>
        <dbReference type="Proteomes" id="UP000263642"/>
    </source>
</evidence>
<reference evidence="2 3" key="1">
    <citation type="journal article" date="2018" name="Nat. Biotechnol.">
        <title>A standardized bacterial taxonomy based on genome phylogeny substantially revises the tree of life.</title>
        <authorList>
            <person name="Parks D.H."/>
            <person name="Chuvochina M."/>
            <person name="Waite D.W."/>
            <person name="Rinke C."/>
            <person name="Skarshewski A."/>
            <person name="Chaumeil P.A."/>
            <person name="Hugenholtz P."/>
        </authorList>
    </citation>
    <scope>NUCLEOTIDE SEQUENCE [LARGE SCALE GENOMIC DNA]</scope>
    <source>
        <strain evidence="2">UBA9375</strain>
    </source>
</reference>
<gene>
    <name evidence="2" type="ORF">DIT97_27920</name>
</gene>
<keyword evidence="1" id="KW-0732">Signal</keyword>
<sequence length="370" mass="40975">MLRFSQLVFAFAIACLSLSGVVQAEGYLTSIGKDADRIPVVVVKGTPYEMGKQQGELIKADATEMIHSLMKKIQIAEPERCSNASLDAAWKAIAPHTDARFKEELRGFAEGTGLSLTMLQRAHALPVVMDYSCSSIAAWGSATQDGHLYQTRNLDWTMELGAQDYPCITVYIPSEGIPHVNITFAGFIGANTGMNAKGIVLSEMGDSPGKEYPFDMNGVHFTTLFRQVMYDADGLEPAIDIFKNAKRMKKYHYVVGDGANLRAVKMLAHAPDLVIWNDNDPKDELAPQVMKNLVYQDEGRGAFQPLQKVYGKIGAPEMIDIACQIPIKGGNILDVVYDATALEFWVSYAEKQSEAYQRPFVHFKLKDYLK</sequence>
<comment type="caution">
    <text evidence="2">The sequence shown here is derived from an EMBL/GenBank/DDBJ whole genome shotgun (WGS) entry which is preliminary data.</text>
</comment>
<dbReference type="PANTHER" id="PTHR35190:SF1">
    <property type="entry name" value="PEPTIDASE C45 HYDROLASE DOMAIN-CONTAINING PROTEIN"/>
    <property type="match status" value="1"/>
</dbReference>
<dbReference type="EMBL" id="DQAY01000166">
    <property type="protein sequence ID" value="HCO26654.1"/>
    <property type="molecule type" value="Genomic_DNA"/>
</dbReference>
<dbReference type="Proteomes" id="UP000263642">
    <property type="component" value="Unassembled WGS sequence"/>
</dbReference>
<dbReference type="NCBIfam" id="NF040521">
    <property type="entry name" value="C45_proenzyme"/>
    <property type="match status" value="1"/>
</dbReference>
<dbReference type="Gene3D" id="3.60.60.10">
    <property type="entry name" value="Penicillin V Acylase, Chain A"/>
    <property type="match status" value="1"/>
</dbReference>
<accession>A0A3D3RCT4</accession>
<feature type="chain" id="PRO_5017637647" description="Acyl-coenzyme A:6-aminopenicillanic acid acyl-transferase" evidence="1">
    <location>
        <begin position="25"/>
        <end position="370"/>
    </location>
</feature>